<dbReference type="InterPro" id="IPR018060">
    <property type="entry name" value="HTH_AraC"/>
</dbReference>
<dbReference type="InterPro" id="IPR009057">
    <property type="entry name" value="Homeodomain-like_sf"/>
</dbReference>
<dbReference type="SUPFAM" id="SSF46689">
    <property type="entry name" value="Homeodomain-like"/>
    <property type="match status" value="2"/>
</dbReference>
<evidence type="ECO:0000259" key="4">
    <source>
        <dbReference type="PROSITE" id="PS01124"/>
    </source>
</evidence>
<dbReference type="GO" id="GO:0043565">
    <property type="term" value="F:sequence-specific DNA binding"/>
    <property type="evidence" value="ECO:0007669"/>
    <property type="project" value="InterPro"/>
</dbReference>
<protein>
    <submittedName>
        <fullName evidence="5">Transcriptional regulator, AraC family</fullName>
    </submittedName>
</protein>
<keyword evidence="3" id="KW-0804">Transcription</keyword>
<dbReference type="PANTHER" id="PTHR46796">
    <property type="entry name" value="HTH-TYPE TRANSCRIPTIONAL ACTIVATOR RHAS-RELATED"/>
    <property type="match status" value="1"/>
</dbReference>
<dbReference type="InterPro" id="IPR018062">
    <property type="entry name" value="HTH_AraC-typ_CS"/>
</dbReference>
<keyword evidence="2" id="KW-0238">DNA-binding</keyword>
<dbReference type="RefSeq" id="WP_007184392.1">
    <property type="nucleotide sequence ID" value="NZ_AKGD01000001.1"/>
</dbReference>
<evidence type="ECO:0000256" key="3">
    <source>
        <dbReference type="ARBA" id="ARBA00023163"/>
    </source>
</evidence>
<evidence type="ECO:0000256" key="1">
    <source>
        <dbReference type="ARBA" id="ARBA00023015"/>
    </source>
</evidence>
<evidence type="ECO:0000313" key="6">
    <source>
        <dbReference type="Proteomes" id="UP000003704"/>
    </source>
</evidence>
<dbReference type="EMBL" id="AKGD01000001">
    <property type="protein sequence ID" value="EIT71301.1"/>
    <property type="molecule type" value="Genomic_DNA"/>
</dbReference>
<accession>I8I4T6</accession>
<organism evidence="5 6">
    <name type="scientific">Hydrocarboniphaga effusa AP103</name>
    <dbReference type="NCBI Taxonomy" id="1172194"/>
    <lineage>
        <taxon>Bacteria</taxon>
        <taxon>Pseudomonadati</taxon>
        <taxon>Pseudomonadota</taxon>
        <taxon>Gammaproteobacteria</taxon>
        <taxon>Nevskiales</taxon>
        <taxon>Nevskiaceae</taxon>
        <taxon>Hydrocarboniphaga</taxon>
    </lineage>
</organism>
<sequence length="198" mass="21959">MIESNLQMPDAASNAHQVLSRDALERFARDLAARNEAVDDSEQRWIALRFASALLSALEHPGEQAFIEQMLVTLRTPAPKPVEIPSRPVKSGLAHWQELRAKALLSGRDSNEATIADAASACRLSRSHFSKAFKQTTGRSPQCWLQEYKIEKAKALLLDGMAIADVADACGFADQSHLTRLFTRIAGLPPARWRRNRS</sequence>
<dbReference type="GO" id="GO:0003700">
    <property type="term" value="F:DNA-binding transcription factor activity"/>
    <property type="evidence" value="ECO:0007669"/>
    <property type="project" value="InterPro"/>
</dbReference>
<keyword evidence="6" id="KW-1185">Reference proteome</keyword>
<dbReference type="PROSITE" id="PS00041">
    <property type="entry name" value="HTH_ARAC_FAMILY_1"/>
    <property type="match status" value="1"/>
</dbReference>
<evidence type="ECO:0000313" key="5">
    <source>
        <dbReference type="EMBL" id="EIT71301.1"/>
    </source>
</evidence>
<dbReference type="PATRIC" id="fig|1172194.4.peg.1385"/>
<dbReference type="Gene3D" id="1.10.10.60">
    <property type="entry name" value="Homeodomain-like"/>
    <property type="match status" value="2"/>
</dbReference>
<evidence type="ECO:0000256" key="2">
    <source>
        <dbReference type="ARBA" id="ARBA00023125"/>
    </source>
</evidence>
<dbReference type="STRING" id="1172194.WQQ_14380"/>
<dbReference type="PROSITE" id="PS01124">
    <property type="entry name" value="HTH_ARAC_FAMILY_2"/>
    <property type="match status" value="1"/>
</dbReference>
<comment type="caution">
    <text evidence="5">The sequence shown here is derived from an EMBL/GenBank/DDBJ whole genome shotgun (WGS) entry which is preliminary data.</text>
</comment>
<proteinExistence type="predicted"/>
<dbReference type="PANTHER" id="PTHR46796:SF14">
    <property type="entry name" value="TRANSCRIPTIONAL REGULATORY PROTEIN"/>
    <property type="match status" value="1"/>
</dbReference>
<dbReference type="AlphaFoldDB" id="I8I4T6"/>
<dbReference type="Proteomes" id="UP000003704">
    <property type="component" value="Unassembled WGS sequence"/>
</dbReference>
<feature type="domain" description="HTH araC/xylS-type" evidence="4">
    <location>
        <begin position="99"/>
        <end position="196"/>
    </location>
</feature>
<gene>
    <name evidence="5" type="ORF">WQQ_14380</name>
</gene>
<dbReference type="OrthoDB" id="110167at2"/>
<name>I8I4T6_9GAMM</name>
<reference evidence="5 6" key="1">
    <citation type="journal article" date="2012" name="J. Bacteriol.">
        <title>Genome Sequence of n-Alkane-Degrading Hydrocarboniphaga effusa Strain AP103T (ATCC BAA-332T).</title>
        <authorList>
            <person name="Chang H.K."/>
            <person name="Zylstra G.J."/>
            <person name="Chae J.C."/>
        </authorList>
    </citation>
    <scope>NUCLEOTIDE SEQUENCE [LARGE SCALE GENOMIC DNA]</scope>
    <source>
        <strain evidence="5 6">AP103</strain>
    </source>
</reference>
<dbReference type="Pfam" id="PF12833">
    <property type="entry name" value="HTH_18"/>
    <property type="match status" value="1"/>
</dbReference>
<dbReference type="SMART" id="SM00342">
    <property type="entry name" value="HTH_ARAC"/>
    <property type="match status" value="1"/>
</dbReference>
<dbReference type="InterPro" id="IPR050204">
    <property type="entry name" value="AraC_XylS_family_regulators"/>
</dbReference>
<keyword evidence="1" id="KW-0805">Transcription regulation</keyword>